<proteinExistence type="predicted"/>
<dbReference type="Proteomes" id="UP000199256">
    <property type="component" value="Unassembled WGS sequence"/>
</dbReference>
<accession>A0A1H7HRM5</accession>
<name>A0A1H7HRM5_9GAMM</name>
<dbReference type="STRING" id="1396821.SAMN05444515_102247"/>
<reference evidence="2" key="1">
    <citation type="submission" date="2016-10" db="EMBL/GenBank/DDBJ databases">
        <authorList>
            <person name="Varghese N."/>
            <person name="Submissions S."/>
        </authorList>
    </citation>
    <scope>NUCLEOTIDE SEQUENCE [LARGE SCALE GENOMIC DNA]</scope>
    <source>
        <strain evidence="2">DSM 241</strain>
    </source>
</reference>
<protein>
    <recommendedName>
        <fullName evidence="3">Response regulatory domain-containing protein</fullName>
    </recommendedName>
</protein>
<sequence>MSAQAPSDTPQVPTIEARMERRFIVMTTREGFLNALEPVTPAGWTRVTVTDLDDIGPWNDILLHRFMLLDLDDPGAFDPLDVIQTLRMEYQINLPVFCLGGGADLQGEMRLSRADRFFTEAELLEMLPRFFELYGWGR</sequence>
<gene>
    <name evidence="1" type="ORF">SAMN05444515_102247</name>
</gene>
<evidence type="ECO:0008006" key="3">
    <source>
        <dbReference type="Google" id="ProtNLM"/>
    </source>
</evidence>
<dbReference type="EMBL" id="FOAA01000002">
    <property type="protein sequence ID" value="SEK52941.1"/>
    <property type="molecule type" value="Genomic_DNA"/>
</dbReference>
<dbReference type="OrthoDB" id="5296446at2"/>
<dbReference type="RefSeq" id="WP_090251089.1">
    <property type="nucleotide sequence ID" value="NZ_FOAA01000002.1"/>
</dbReference>
<evidence type="ECO:0000313" key="2">
    <source>
        <dbReference type="Proteomes" id="UP000199256"/>
    </source>
</evidence>
<dbReference type="AlphaFoldDB" id="A0A1H7HRM5"/>
<keyword evidence="2" id="KW-1185">Reference proteome</keyword>
<organism evidence="1 2">
    <name type="scientific">Ectothiorhodospira marina</name>
    <dbReference type="NCBI Taxonomy" id="1396821"/>
    <lineage>
        <taxon>Bacteria</taxon>
        <taxon>Pseudomonadati</taxon>
        <taxon>Pseudomonadota</taxon>
        <taxon>Gammaproteobacteria</taxon>
        <taxon>Chromatiales</taxon>
        <taxon>Ectothiorhodospiraceae</taxon>
        <taxon>Ectothiorhodospira</taxon>
    </lineage>
</organism>
<evidence type="ECO:0000313" key="1">
    <source>
        <dbReference type="EMBL" id="SEK52941.1"/>
    </source>
</evidence>